<dbReference type="PANTHER" id="PTHR15503">
    <property type="entry name" value="LDOC1 RELATED"/>
    <property type="match status" value="1"/>
</dbReference>
<proteinExistence type="predicted"/>
<dbReference type="AlphaFoldDB" id="A0A484LUL1"/>
<dbReference type="EMBL" id="OOIL02002066">
    <property type="protein sequence ID" value="VFQ80095.1"/>
    <property type="molecule type" value="Genomic_DNA"/>
</dbReference>
<dbReference type="Proteomes" id="UP000595140">
    <property type="component" value="Unassembled WGS sequence"/>
</dbReference>
<dbReference type="InterPro" id="IPR021109">
    <property type="entry name" value="Peptidase_aspartic_dom_sf"/>
</dbReference>
<evidence type="ECO:0000313" key="2">
    <source>
        <dbReference type="Proteomes" id="UP000595140"/>
    </source>
</evidence>
<dbReference type="PANTHER" id="PTHR15503:SF45">
    <property type="entry name" value="RNA-DIRECTED DNA POLYMERASE HOMOLOG"/>
    <property type="match status" value="1"/>
</dbReference>
<dbReference type="InterPro" id="IPR032567">
    <property type="entry name" value="RTL1-rel"/>
</dbReference>
<evidence type="ECO:0008006" key="3">
    <source>
        <dbReference type="Google" id="ProtNLM"/>
    </source>
</evidence>
<sequence>MLLQSHAYEWWKRTTRNTDHLAQPTWAYFDRVFRAEYIPDSFVEEKQEEFMHLGRDIATFGQDLVNTSKRHCDRFVKGMRPKLQEYMSLTSRQDFGLMYEQAKEVVRTKEGWKVETVQKPAKPAAPRTYAMQGRADPILDVIHGMFSLYSSDMLALIDPGSTFSYISVPRPATSHAVRSRLESPMLVSNPLGHSMSLHYVYCQCTLTAHGQLFPADLIELLYKESDIIFGMDWLTEHQVVVYCGLRTVRLKASDSNTIVLNREFLP</sequence>
<evidence type="ECO:0000313" key="1">
    <source>
        <dbReference type="EMBL" id="VFQ80095.1"/>
    </source>
</evidence>
<reference evidence="1 2" key="1">
    <citation type="submission" date="2018-04" db="EMBL/GenBank/DDBJ databases">
        <authorList>
            <person name="Vogel A."/>
        </authorList>
    </citation>
    <scope>NUCLEOTIDE SEQUENCE [LARGE SCALE GENOMIC DNA]</scope>
</reference>
<gene>
    <name evidence="1" type="ORF">CCAM_LOCUS21871</name>
</gene>
<dbReference type="Pfam" id="PF08284">
    <property type="entry name" value="RVP_2"/>
    <property type="match status" value="1"/>
</dbReference>
<dbReference type="Gene3D" id="2.40.70.10">
    <property type="entry name" value="Acid Proteases"/>
    <property type="match status" value="1"/>
</dbReference>
<protein>
    <recommendedName>
        <fullName evidence="3">Retrotransposon gag domain-containing protein</fullName>
    </recommendedName>
</protein>
<dbReference type="OrthoDB" id="437338at2759"/>
<organism evidence="1 2">
    <name type="scientific">Cuscuta campestris</name>
    <dbReference type="NCBI Taxonomy" id="132261"/>
    <lineage>
        <taxon>Eukaryota</taxon>
        <taxon>Viridiplantae</taxon>
        <taxon>Streptophyta</taxon>
        <taxon>Embryophyta</taxon>
        <taxon>Tracheophyta</taxon>
        <taxon>Spermatophyta</taxon>
        <taxon>Magnoliopsida</taxon>
        <taxon>eudicotyledons</taxon>
        <taxon>Gunneridae</taxon>
        <taxon>Pentapetalae</taxon>
        <taxon>asterids</taxon>
        <taxon>lamiids</taxon>
        <taxon>Solanales</taxon>
        <taxon>Convolvulaceae</taxon>
        <taxon>Cuscuteae</taxon>
        <taxon>Cuscuta</taxon>
        <taxon>Cuscuta subgen. Grammica</taxon>
        <taxon>Cuscuta sect. Cleistogrammica</taxon>
    </lineage>
</organism>
<accession>A0A484LUL1</accession>
<keyword evidence="2" id="KW-1185">Reference proteome</keyword>
<name>A0A484LUL1_9ASTE</name>
<dbReference type="CDD" id="cd00303">
    <property type="entry name" value="retropepsin_like"/>
    <property type="match status" value="1"/>
</dbReference>